<dbReference type="VEuPathDB" id="FungiDB:SPPG_03145"/>
<dbReference type="OMA" id="AQHPQEE"/>
<accession>A0A0L0HJW9</accession>
<evidence type="ECO:0000256" key="4">
    <source>
        <dbReference type="ARBA" id="ARBA00019824"/>
    </source>
</evidence>
<feature type="region of interest" description="Disordered" evidence="11">
    <location>
        <begin position="41"/>
        <end position="102"/>
    </location>
</feature>
<dbReference type="STRING" id="645134.A0A0L0HJW9"/>
<dbReference type="InParanoid" id="A0A0L0HJW9"/>
<keyword evidence="9" id="KW-0067">ATP-binding</keyword>
<evidence type="ECO:0000259" key="12">
    <source>
        <dbReference type="Pfam" id="PF16575"/>
    </source>
</evidence>
<dbReference type="EMBL" id="KQ257454">
    <property type="protein sequence ID" value="KND01333.1"/>
    <property type="molecule type" value="Genomic_DNA"/>
</dbReference>
<dbReference type="GO" id="GO:0005730">
    <property type="term" value="C:nucleolus"/>
    <property type="evidence" value="ECO:0007669"/>
    <property type="project" value="UniProtKB-SubCell"/>
</dbReference>
<comment type="similarity">
    <text evidence="2">Belongs to the Clp1 family. NOL9/GRC3 subfamily.</text>
</comment>
<dbReference type="GeneID" id="27686680"/>
<evidence type="ECO:0000256" key="3">
    <source>
        <dbReference type="ARBA" id="ARBA00018706"/>
    </source>
</evidence>
<evidence type="ECO:0000256" key="6">
    <source>
        <dbReference type="ARBA" id="ARBA00022679"/>
    </source>
</evidence>
<feature type="domain" description="Clp1 P-loop" evidence="12">
    <location>
        <begin position="339"/>
        <end position="491"/>
    </location>
</feature>
<dbReference type="PANTHER" id="PTHR12755:SF3">
    <property type="entry name" value="POLYNUCLEOTIDE 5'-HYDROXYL-KINASE NOL9"/>
    <property type="match status" value="1"/>
</dbReference>
<protein>
    <recommendedName>
        <fullName evidence="4">Polynucleotide 5'-hydroxyl-kinase GRC3</fullName>
    </recommendedName>
    <alternativeName>
        <fullName evidence="3">Polynucleotide 5'-hydroxyl-kinase grc3</fullName>
    </alternativeName>
</protein>
<keyword evidence="7" id="KW-0547">Nucleotide-binding</keyword>
<evidence type="ECO:0000313" key="15">
    <source>
        <dbReference type="Proteomes" id="UP000053201"/>
    </source>
</evidence>
<sequence>MEVEKPDRKKRKVQGSKATNGDGVSVYSTNQFAALRTLKKVRRPAGSELLSTGPPRLEPTPSTGSTISELSSLPSDRDEIRETSAPTTILSGGSGQRGRKRQVEERKWETHFPDMNAVSSFQPSVGNVVSNNSNLCVVALKPEETICFQGMVLATPISGCLSVFGHRLVASTAWKDIATSKTKANRSSLPPLAFYPCFSPKSQSLLVLKADALPDSNTSSTPVKDLPAIQLADRTISQAILDLVIQLKTRADPSVTIIALQSMTYSNLQGIEGCMPLLKGLLKDEVNGNFSIGIPGFYPIFNPIPNVTALSIPHQWSDVATSIASYVDPGQRKVICIVGSKNMGKSTLARYLINRLLNCYQEVAFLECDIGQPEFTSTGLASLNVVTAPLLGPPFTHLQPPRRSFYLGATSAKHDPDYYLECLHELYNEYENTIAGTNSGNMVPLVINTHGWIKGMGVDLLVHFLARVRPTNILQMSVPNNTPQSSSKNLNVDLADVLSNMIGNQTNVCVTQVPAIDDSAARAKFGASDHRALGLLSYFYQTLGHPAALALSETKQPHWWSFHEAITARVPYQVPFKSLKIRFMHGEVPFSQTFHALNGCVVALVIDQTAYETPQNVSSTVEISDEDVYHEAAKSLRIVPSQIPLIPASHNCVGLGLVRSIDIETGVFYIVTGPIPPKQLAEVNMLVRGAAMEIPVNLVTAGYENSRAHLPYTTHLASEGIGSLAWRTRHNLLRRRRPPGGGTPVS</sequence>
<dbReference type="AlphaFoldDB" id="A0A0L0HJW9"/>
<evidence type="ECO:0000256" key="8">
    <source>
        <dbReference type="ARBA" id="ARBA00022777"/>
    </source>
</evidence>
<evidence type="ECO:0000256" key="5">
    <source>
        <dbReference type="ARBA" id="ARBA00022552"/>
    </source>
</evidence>
<feature type="compositionally biased region" description="Polar residues" evidence="11">
    <location>
        <begin position="60"/>
        <end position="74"/>
    </location>
</feature>
<evidence type="ECO:0000313" key="14">
    <source>
        <dbReference type="EMBL" id="KND01333.1"/>
    </source>
</evidence>
<keyword evidence="6" id="KW-0808">Transferase</keyword>
<dbReference type="InterPro" id="IPR045116">
    <property type="entry name" value="Clp1/Grc3"/>
</dbReference>
<keyword evidence="8" id="KW-0418">Kinase</keyword>
<dbReference type="Proteomes" id="UP000053201">
    <property type="component" value="Unassembled WGS sequence"/>
</dbReference>
<dbReference type="InterPro" id="IPR027417">
    <property type="entry name" value="P-loop_NTPase"/>
</dbReference>
<dbReference type="Pfam" id="PF16575">
    <property type="entry name" value="CLP1_P"/>
    <property type="match status" value="1"/>
</dbReference>
<evidence type="ECO:0000256" key="7">
    <source>
        <dbReference type="ARBA" id="ARBA00022741"/>
    </source>
</evidence>
<dbReference type="PANTHER" id="PTHR12755">
    <property type="entry name" value="CLEAVAGE/POLYADENYLATION FACTOR IA SUBUNIT CLP1P"/>
    <property type="match status" value="1"/>
</dbReference>
<dbReference type="InterPro" id="IPR057570">
    <property type="entry name" value="NOL9_C"/>
</dbReference>
<evidence type="ECO:0000256" key="2">
    <source>
        <dbReference type="ARBA" id="ARBA00011003"/>
    </source>
</evidence>
<dbReference type="InterPro" id="IPR032319">
    <property type="entry name" value="CLP1_P"/>
</dbReference>
<evidence type="ECO:0000256" key="1">
    <source>
        <dbReference type="ARBA" id="ARBA00004604"/>
    </source>
</evidence>
<dbReference type="Gene3D" id="3.40.50.300">
    <property type="entry name" value="P-loop containing nucleotide triphosphate hydrolases"/>
    <property type="match status" value="1"/>
</dbReference>
<feature type="domain" description="NOL9 C-terminal" evidence="13">
    <location>
        <begin position="650"/>
        <end position="691"/>
    </location>
</feature>
<feature type="region of interest" description="Disordered" evidence="11">
    <location>
        <begin position="1"/>
        <end position="29"/>
    </location>
</feature>
<evidence type="ECO:0000256" key="9">
    <source>
        <dbReference type="ARBA" id="ARBA00022840"/>
    </source>
</evidence>
<gene>
    <name evidence="14" type="ORF">SPPG_03145</name>
</gene>
<dbReference type="eggNOG" id="KOG2750">
    <property type="taxonomic scope" value="Eukaryota"/>
</dbReference>
<dbReference type="GO" id="GO:0000448">
    <property type="term" value="P:cleavage in ITS2 between 5.8S rRNA and LSU-rRNA of tricistronic rRNA transcript (SSU-rRNA, 5.8S rRNA, LSU-rRNA)"/>
    <property type="evidence" value="ECO:0007669"/>
    <property type="project" value="TreeGrafter"/>
</dbReference>
<organism evidence="14 15">
    <name type="scientific">Spizellomyces punctatus (strain DAOM BR117)</name>
    <dbReference type="NCBI Taxonomy" id="645134"/>
    <lineage>
        <taxon>Eukaryota</taxon>
        <taxon>Fungi</taxon>
        <taxon>Fungi incertae sedis</taxon>
        <taxon>Chytridiomycota</taxon>
        <taxon>Chytridiomycota incertae sedis</taxon>
        <taxon>Chytridiomycetes</taxon>
        <taxon>Spizellomycetales</taxon>
        <taxon>Spizellomycetaceae</taxon>
        <taxon>Spizellomyces</taxon>
    </lineage>
</organism>
<name>A0A0L0HJW9_SPIPD</name>
<dbReference type="OrthoDB" id="2405412at2759"/>
<dbReference type="FunCoup" id="A0A0L0HJW9">
    <property type="interactions" value="248"/>
</dbReference>
<keyword evidence="15" id="KW-1185">Reference proteome</keyword>
<keyword evidence="5" id="KW-0698">rRNA processing</keyword>
<dbReference type="GO" id="GO:0051731">
    <property type="term" value="F:polynucleotide 5'-hydroxyl-kinase activity"/>
    <property type="evidence" value="ECO:0007669"/>
    <property type="project" value="InterPro"/>
</dbReference>
<dbReference type="Pfam" id="PF25467">
    <property type="entry name" value="NOL9_C"/>
    <property type="match status" value="1"/>
</dbReference>
<evidence type="ECO:0000259" key="13">
    <source>
        <dbReference type="Pfam" id="PF25467"/>
    </source>
</evidence>
<reference evidence="14 15" key="1">
    <citation type="submission" date="2009-08" db="EMBL/GenBank/DDBJ databases">
        <title>The Genome Sequence of Spizellomyces punctatus strain DAOM BR117.</title>
        <authorList>
            <consortium name="The Broad Institute Genome Sequencing Platform"/>
            <person name="Russ C."/>
            <person name="Cuomo C."/>
            <person name="Shea T."/>
            <person name="Young S.K."/>
            <person name="Zeng Q."/>
            <person name="Koehrsen M."/>
            <person name="Haas B."/>
            <person name="Borodovsky M."/>
            <person name="Guigo R."/>
            <person name="Alvarado L."/>
            <person name="Berlin A."/>
            <person name="Bochicchio J."/>
            <person name="Borenstein D."/>
            <person name="Chapman S."/>
            <person name="Chen Z."/>
            <person name="Engels R."/>
            <person name="Freedman E."/>
            <person name="Gellesch M."/>
            <person name="Goldberg J."/>
            <person name="Griggs A."/>
            <person name="Gujja S."/>
            <person name="Heiman D."/>
            <person name="Hepburn T."/>
            <person name="Howarth C."/>
            <person name="Jen D."/>
            <person name="Larson L."/>
            <person name="Lewis B."/>
            <person name="Mehta T."/>
            <person name="Park D."/>
            <person name="Pearson M."/>
            <person name="Roberts A."/>
            <person name="Saif S."/>
            <person name="Shenoy N."/>
            <person name="Sisk P."/>
            <person name="Stolte C."/>
            <person name="Sykes S."/>
            <person name="Thomson T."/>
            <person name="Walk T."/>
            <person name="White J."/>
            <person name="Yandava C."/>
            <person name="Burger G."/>
            <person name="Gray M.W."/>
            <person name="Holland P.W.H."/>
            <person name="King N."/>
            <person name="Lang F.B.F."/>
            <person name="Roger A.J."/>
            <person name="Ruiz-Trillo I."/>
            <person name="Lander E."/>
            <person name="Nusbaum C."/>
        </authorList>
    </citation>
    <scope>NUCLEOTIDE SEQUENCE [LARGE SCALE GENOMIC DNA]</scope>
    <source>
        <strain evidence="14 15">DAOM BR117</strain>
    </source>
</reference>
<keyword evidence="10" id="KW-0539">Nucleus</keyword>
<comment type="subcellular location">
    <subcellularLocation>
        <location evidence="1">Nucleus</location>
        <location evidence="1">Nucleolus</location>
    </subcellularLocation>
</comment>
<evidence type="ECO:0000256" key="10">
    <source>
        <dbReference type="ARBA" id="ARBA00023242"/>
    </source>
</evidence>
<dbReference type="RefSeq" id="XP_016609372.1">
    <property type="nucleotide sequence ID" value="XM_016751421.1"/>
</dbReference>
<evidence type="ECO:0000256" key="11">
    <source>
        <dbReference type="SAM" id="MobiDB-lite"/>
    </source>
</evidence>
<dbReference type="GO" id="GO:0005524">
    <property type="term" value="F:ATP binding"/>
    <property type="evidence" value="ECO:0007669"/>
    <property type="project" value="UniProtKB-KW"/>
</dbReference>
<proteinExistence type="inferred from homology"/>